<dbReference type="EMBL" id="JBIACK010000001">
    <property type="protein sequence ID" value="MFE8700120.1"/>
    <property type="molecule type" value="Genomic_DNA"/>
</dbReference>
<dbReference type="RefSeq" id="WP_389358899.1">
    <property type="nucleotide sequence ID" value="NZ_JBIACK010000001.1"/>
</dbReference>
<dbReference type="Gene3D" id="1.20.120.450">
    <property type="entry name" value="dinb family like domain"/>
    <property type="match status" value="1"/>
</dbReference>
<keyword evidence="2" id="KW-1185">Reference proteome</keyword>
<dbReference type="Proteomes" id="UP001601059">
    <property type="component" value="Unassembled WGS sequence"/>
</dbReference>
<sequence>MIDYRITSKEGYDDKIGDLVTMLEYTRATILEDIEDLTPEDLDFLPDESSNSIGALLLHIAAIEFVHQVFSFENRDLNNEELLKWDTALSLGAKARAEIKNKPLEYYTKILTEIRERTLTLFKTQQDSWLYEEKPWGKMNNYWYWFHVMEDELNHRGQIRVIKRLLENHQ</sequence>
<accession>A0ABW6K7F2</accession>
<dbReference type="Pfam" id="PF04978">
    <property type="entry name" value="MST"/>
    <property type="match status" value="1"/>
</dbReference>
<organism evidence="1 2">
    <name type="scientific">Cytobacillus spartinae</name>
    <dbReference type="NCBI Taxonomy" id="3299023"/>
    <lineage>
        <taxon>Bacteria</taxon>
        <taxon>Bacillati</taxon>
        <taxon>Bacillota</taxon>
        <taxon>Bacilli</taxon>
        <taxon>Bacillales</taxon>
        <taxon>Bacillaceae</taxon>
        <taxon>Cytobacillus</taxon>
    </lineage>
</organism>
<evidence type="ECO:0000313" key="2">
    <source>
        <dbReference type="Proteomes" id="UP001601059"/>
    </source>
</evidence>
<dbReference type="InterPro" id="IPR034660">
    <property type="entry name" value="DinB/YfiT-like"/>
</dbReference>
<comment type="caution">
    <text evidence="1">The sequence shown here is derived from an EMBL/GenBank/DDBJ whole genome shotgun (WGS) entry which is preliminary data.</text>
</comment>
<dbReference type="InterPro" id="IPR007061">
    <property type="entry name" value="MST-like"/>
</dbReference>
<evidence type="ECO:0000313" key="1">
    <source>
        <dbReference type="EMBL" id="MFE8700120.1"/>
    </source>
</evidence>
<reference evidence="1 2" key="1">
    <citation type="submission" date="2024-08" db="EMBL/GenBank/DDBJ databases">
        <title>Two novel Cytobacillus novel species.</title>
        <authorList>
            <person name="Liu G."/>
        </authorList>
    </citation>
    <scope>NUCLEOTIDE SEQUENCE [LARGE SCALE GENOMIC DNA]</scope>
    <source>
        <strain evidence="1 2">FJAT-54145</strain>
    </source>
</reference>
<name>A0ABW6K7F2_9BACI</name>
<dbReference type="SUPFAM" id="SSF109854">
    <property type="entry name" value="DinB/YfiT-like putative metalloenzymes"/>
    <property type="match status" value="1"/>
</dbReference>
<gene>
    <name evidence="1" type="ORF">ACFYKX_05715</name>
</gene>
<protein>
    <submittedName>
        <fullName evidence="1">DinB family protein</fullName>
    </submittedName>
</protein>
<proteinExistence type="predicted"/>